<evidence type="ECO:0000313" key="23">
    <source>
        <dbReference type="Proteomes" id="UP000240424"/>
    </source>
</evidence>
<dbReference type="Gene3D" id="2.102.10.10">
    <property type="entry name" value="Rieske [2Fe-2S] iron-sulphur domain"/>
    <property type="match status" value="1"/>
</dbReference>
<comment type="subunit">
    <text evidence="18">Homotrimer. The two-component system 3-ketosteroid-9-alpha-monooxygenase is composed of an oxygenase component KshA and a reductase component KshB.</text>
</comment>
<dbReference type="Proteomes" id="UP000240424">
    <property type="component" value="Unassembled WGS sequence"/>
</dbReference>
<keyword evidence="11" id="KW-0411">Iron-sulfur</keyword>
<dbReference type="PANTHER" id="PTHR21266">
    <property type="entry name" value="IRON-SULFUR DOMAIN CONTAINING PROTEIN"/>
    <property type="match status" value="1"/>
</dbReference>
<keyword evidence="7" id="KW-0442">Lipid degradation</keyword>
<dbReference type="EMBL" id="FUEZ01000004">
    <property type="protein sequence ID" value="SPM41432.1"/>
    <property type="molecule type" value="Genomic_DNA"/>
</dbReference>
<comment type="pathway">
    <text evidence="3">Hormone biosynthesis.</text>
</comment>
<feature type="non-terminal residue" evidence="22">
    <location>
        <position position="1"/>
    </location>
</feature>
<dbReference type="PANTHER" id="PTHR21266:SF32">
    <property type="entry name" value="CHOLESTEROL 7-DESATURASE NVD"/>
    <property type="match status" value="1"/>
</dbReference>
<dbReference type="STRING" id="1841861.GCA_900157365_01957"/>
<keyword evidence="23" id="KW-1185">Reference proteome</keyword>
<evidence type="ECO:0000256" key="6">
    <source>
        <dbReference type="ARBA" id="ARBA00022723"/>
    </source>
</evidence>
<dbReference type="InterPro" id="IPR050584">
    <property type="entry name" value="Cholesterol_7-desaturase"/>
</dbReference>
<dbReference type="GO" id="GO:0170056">
    <property type="term" value="F:cholesterol 7-desaturase [NAD(P)H] activity"/>
    <property type="evidence" value="ECO:0007669"/>
    <property type="project" value="UniProtKB-EC"/>
</dbReference>
<evidence type="ECO:0000256" key="1">
    <source>
        <dbReference type="ARBA" id="ARBA00001962"/>
    </source>
</evidence>
<proteinExistence type="inferred from homology"/>
<dbReference type="Pfam" id="PF00355">
    <property type="entry name" value="Rieske"/>
    <property type="match status" value="1"/>
</dbReference>
<evidence type="ECO:0000256" key="14">
    <source>
        <dbReference type="ARBA" id="ARBA00025712"/>
    </source>
</evidence>
<comment type="catalytic activity">
    <reaction evidence="20">
        <text>cholesterol + NADPH + O2 + H(+) = 7-dehydrocholesterol + NADP(+) + 2 H2O</text>
        <dbReference type="Rhea" id="RHEA:45024"/>
        <dbReference type="ChEBI" id="CHEBI:15377"/>
        <dbReference type="ChEBI" id="CHEBI:15378"/>
        <dbReference type="ChEBI" id="CHEBI:15379"/>
        <dbReference type="ChEBI" id="CHEBI:16113"/>
        <dbReference type="ChEBI" id="CHEBI:17759"/>
        <dbReference type="ChEBI" id="CHEBI:57783"/>
        <dbReference type="ChEBI" id="CHEBI:58349"/>
        <dbReference type="EC" id="1.14.19.21"/>
    </reaction>
    <physiologicalReaction direction="left-to-right" evidence="20">
        <dbReference type="Rhea" id="RHEA:45025"/>
    </physiologicalReaction>
</comment>
<evidence type="ECO:0000256" key="12">
    <source>
        <dbReference type="ARBA" id="ARBA00023136"/>
    </source>
</evidence>
<reference evidence="22 23" key="1">
    <citation type="submission" date="2017-01" db="EMBL/GenBank/DDBJ databases">
        <authorList>
            <consortium name="Urmite Genomes"/>
        </authorList>
    </citation>
    <scope>NUCLEOTIDE SEQUENCE [LARGE SCALE GENOMIC DNA]</scope>
    <source>
        <strain evidence="22 23">AB215</strain>
    </source>
</reference>
<evidence type="ECO:0000256" key="7">
    <source>
        <dbReference type="ARBA" id="ARBA00022963"/>
    </source>
</evidence>
<gene>
    <name evidence="22" type="ORF">MNAB215_3637</name>
</gene>
<evidence type="ECO:0000256" key="16">
    <source>
        <dbReference type="ARBA" id="ARBA00026095"/>
    </source>
</evidence>
<feature type="domain" description="Rieske" evidence="21">
    <location>
        <begin position="18"/>
        <end position="121"/>
    </location>
</feature>
<dbReference type="PROSITE" id="PS51296">
    <property type="entry name" value="RIESKE"/>
    <property type="match status" value="1"/>
</dbReference>
<keyword evidence="6" id="KW-0479">Metal-binding</keyword>
<dbReference type="Pfam" id="PF19298">
    <property type="entry name" value="KshA_C"/>
    <property type="match status" value="1"/>
</dbReference>
<evidence type="ECO:0000256" key="13">
    <source>
        <dbReference type="ARBA" id="ARBA00023221"/>
    </source>
</evidence>
<evidence type="ECO:0000256" key="3">
    <source>
        <dbReference type="ARBA" id="ARBA00004972"/>
    </source>
</evidence>
<keyword evidence="12" id="KW-0472">Membrane</keyword>
<dbReference type="GO" id="GO:0016020">
    <property type="term" value="C:membrane"/>
    <property type="evidence" value="ECO:0007669"/>
    <property type="project" value="UniProtKB-SubCell"/>
</dbReference>
<comment type="subcellular location">
    <subcellularLocation>
        <location evidence="2">Membrane</location>
    </subcellularLocation>
</comment>
<evidence type="ECO:0000256" key="19">
    <source>
        <dbReference type="ARBA" id="ARBA00047853"/>
    </source>
</evidence>
<comment type="similarity">
    <text evidence="15">Belongs to the cholesterol 7-desaturase family.</text>
</comment>
<evidence type="ECO:0000256" key="2">
    <source>
        <dbReference type="ARBA" id="ARBA00004370"/>
    </source>
</evidence>
<keyword evidence="13" id="KW-0753">Steroid metabolism</keyword>
<keyword evidence="13" id="KW-0443">Lipid metabolism</keyword>
<evidence type="ECO:0000256" key="10">
    <source>
        <dbReference type="ARBA" id="ARBA00023004"/>
    </source>
</evidence>
<dbReference type="GO" id="GO:0046872">
    <property type="term" value="F:metal ion binding"/>
    <property type="evidence" value="ECO:0007669"/>
    <property type="project" value="UniProtKB-KW"/>
</dbReference>
<organism evidence="22 23">
    <name type="scientific">Mycobacterium numidiamassiliense</name>
    <dbReference type="NCBI Taxonomy" id="1841861"/>
    <lineage>
        <taxon>Bacteria</taxon>
        <taxon>Bacillati</taxon>
        <taxon>Actinomycetota</taxon>
        <taxon>Actinomycetes</taxon>
        <taxon>Mycobacteriales</taxon>
        <taxon>Mycobacteriaceae</taxon>
        <taxon>Mycobacterium</taxon>
    </lineage>
</organism>
<protein>
    <recommendedName>
        <fullName evidence="16">cholesterol 7-desaturase</fullName>
        <ecNumber evidence="16">1.14.19.21</ecNumber>
    </recommendedName>
    <alternativeName>
        <fullName evidence="17">Rieske-type oxygenase</fullName>
    </alternativeName>
</protein>
<keyword evidence="5" id="KW-0001">2Fe-2S</keyword>
<dbReference type="GO" id="GO:0008203">
    <property type="term" value="P:cholesterol metabolic process"/>
    <property type="evidence" value="ECO:0007669"/>
    <property type="project" value="InterPro"/>
</dbReference>
<evidence type="ECO:0000256" key="17">
    <source>
        <dbReference type="ARBA" id="ARBA00030944"/>
    </source>
</evidence>
<keyword evidence="8" id="KW-1133">Transmembrane helix</keyword>
<comment type="cofactor">
    <cofactor evidence="1">
        <name>Fe cation</name>
        <dbReference type="ChEBI" id="CHEBI:24875"/>
    </cofactor>
</comment>
<dbReference type="InterPro" id="IPR045605">
    <property type="entry name" value="KshA-like_C"/>
</dbReference>
<dbReference type="GO" id="GO:0005737">
    <property type="term" value="C:cytoplasm"/>
    <property type="evidence" value="ECO:0007669"/>
    <property type="project" value="TreeGrafter"/>
</dbReference>
<comment type="catalytic activity">
    <reaction evidence="19">
        <text>cholesterol + NADH + O2 + H(+) = 7-dehydrocholesterol + NAD(+) + 2 H2O</text>
        <dbReference type="Rhea" id="RHEA:51644"/>
        <dbReference type="ChEBI" id="CHEBI:15377"/>
        <dbReference type="ChEBI" id="CHEBI:15378"/>
        <dbReference type="ChEBI" id="CHEBI:15379"/>
        <dbReference type="ChEBI" id="CHEBI:16113"/>
        <dbReference type="ChEBI" id="CHEBI:17759"/>
        <dbReference type="ChEBI" id="CHEBI:57540"/>
        <dbReference type="ChEBI" id="CHEBI:57945"/>
        <dbReference type="EC" id="1.14.19.21"/>
    </reaction>
    <physiologicalReaction direction="left-to-right" evidence="19">
        <dbReference type="Rhea" id="RHEA:51645"/>
    </physiologicalReaction>
</comment>
<dbReference type="InterPro" id="IPR017941">
    <property type="entry name" value="Rieske_2Fe-2S"/>
</dbReference>
<dbReference type="SUPFAM" id="SSF55961">
    <property type="entry name" value="Bet v1-like"/>
    <property type="match status" value="1"/>
</dbReference>
<dbReference type="GO" id="GO:0016042">
    <property type="term" value="P:lipid catabolic process"/>
    <property type="evidence" value="ECO:0007669"/>
    <property type="project" value="UniProtKB-KW"/>
</dbReference>
<evidence type="ECO:0000313" key="22">
    <source>
        <dbReference type="EMBL" id="SPM41432.1"/>
    </source>
</evidence>
<evidence type="ECO:0000256" key="15">
    <source>
        <dbReference type="ARBA" id="ARBA00025729"/>
    </source>
</evidence>
<dbReference type="GO" id="GO:0051537">
    <property type="term" value="F:2 iron, 2 sulfur cluster binding"/>
    <property type="evidence" value="ECO:0007669"/>
    <property type="project" value="UniProtKB-KW"/>
</dbReference>
<evidence type="ECO:0000259" key="21">
    <source>
        <dbReference type="PROSITE" id="PS51296"/>
    </source>
</evidence>
<dbReference type="InterPro" id="IPR036922">
    <property type="entry name" value="Rieske_2Fe-2S_sf"/>
</dbReference>
<keyword evidence="4" id="KW-0812">Transmembrane</keyword>
<dbReference type="Gene3D" id="3.90.380.10">
    <property type="entry name" value="Naphthalene 1,2-dioxygenase Alpha Subunit, Chain A, domain 1"/>
    <property type="match status" value="1"/>
</dbReference>
<comment type="pathway">
    <text evidence="14">Steroid hormone biosynthesis; dafachronic acid biosynthesis.</text>
</comment>
<evidence type="ECO:0000256" key="11">
    <source>
        <dbReference type="ARBA" id="ARBA00023014"/>
    </source>
</evidence>
<evidence type="ECO:0000256" key="20">
    <source>
        <dbReference type="ARBA" id="ARBA00049548"/>
    </source>
</evidence>
<evidence type="ECO:0000256" key="5">
    <source>
        <dbReference type="ARBA" id="ARBA00022714"/>
    </source>
</evidence>
<evidence type="ECO:0000256" key="4">
    <source>
        <dbReference type="ARBA" id="ARBA00022692"/>
    </source>
</evidence>
<evidence type="ECO:0000256" key="18">
    <source>
        <dbReference type="ARBA" id="ARBA00046982"/>
    </source>
</evidence>
<evidence type="ECO:0000256" key="8">
    <source>
        <dbReference type="ARBA" id="ARBA00022989"/>
    </source>
</evidence>
<dbReference type="AlphaFoldDB" id="A0A2U3PCH1"/>
<dbReference type="SUPFAM" id="SSF50022">
    <property type="entry name" value="ISP domain"/>
    <property type="match status" value="1"/>
</dbReference>
<sequence length="330" mass="36847">VPGRAESRFPFTDYPKGWFQVAYSREVDNGGVLPLHYFGTRLVCYRGESGAAQVLDAYCPHLGADIAVGGTVSQDCVVCPFHGWKFDGEGRNVDIPYAKTVNRVARLRSWPTVERAGMIFVWHSSSGTAPEWELPKIPESEDTAFVFHAPETARWKFRSHPQEVFENTVDIAHFVTVHGVSAFGNLDLETGGPAEFRAVAEVSFETPRGPVSGSVESQLFGMGIDVVRHHGLGRSCTVLTVTPIDGEYVDARYTFFVLTEPETGEMTRMGLGFVRDFCKQIEQDIPIWENKVFRDRPQLARGESAITEFRTWAHQSYEQDSSKESTLASQ</sequence>
<dbReference type="EC" id="1.14.19.21" evidence="16"/>
<accession>A0A2U3PCH1</accession>
<keyword evidence="10" id="KW-0408">Iron</keyword>
<evidence type="ECO:0000256" key="9">
    <source>
        <dbReference type="ARBA" id="ARBA00023002"/>
    </source>
</evidence>
<keyword evidence="9" id="KW-0560">Oxidoreductase</keyword>
<name>A0A2U3PCH1_9MYCO</name>
<dbReference type="GO" id="GO:0004497">
    <property type="term" value="F:monooxygenase activity"/>
    <property type="evidence" value="ECO:0007669"/>
    <property type="project" value="UniProtKB-ARBA"/>
</dbReference>